<dbReference type="Gene3D" id="3.40.50.720">
    <property type="entry name" value="NAD(P)-binding Rossmann-like Domain"/>
    <property type="match status" value="1"/>
</dbReference>
<dbReference type="RefSeq" id="WP_270947196.1">
    <property type="nucleotide sequence ID" value="NZ_JAQGLA010000004.1"/>
</dbReference>
<dbReference type="InterPro" id="IPR000683">
    <property type="entry name" value="Gfo/Idh/MocA-like_OxRdtase_N"/>
</dbReference>
<dbReference type="Proteomes" id="UP001210380">
    <property type="component" value="Unassembled WGS sequence"/>
</dbReference>
<feature type="domain" description="Gfo/Idh/MocA-like oxidoreductase N-terminal" evidence="1">
    <location>
        <begin position="4"/>
        <end position="124"/>
    </location>
</feature>
<sequence length="333" mass="36646">MLHTLVLGLGRAGSGLHLRVLAKARATAPDLFHPEPMIGCDPVADTRHDLHDVITAASLDVATKLVNPQRTVVHVCTPPTTRVAVLTQLAQHGFRRAIVEKPLATGVGELREIDALRQRYGLDLVVVSHWMAAELTERIEQLVWHGELGELRSIRFTQDKPRFTRSAATHGHPTAFDVELPHSLGVVLQLAGPAEVQRAAWTDMRCPDAVLPRMGSAHLTLHHAGGVTSEISSDLTSPVQQRRIVLEFTGGQVTGHYPISDQDDHAQLVVDGQRHIFRDDALTRFVLRAYRHFRTPAAGGHPTLQVHRDVVRLLAEAKQRCALAAERSSSHAR</sequence>
<evidence type="ECO:0000313" key="3">
    <source>
        <dbReference type="Proteomes" id="UP001210380"/>
    </source>
</evidence>
<dbReference type="EMBL" id="JAQGLA010000004">
    <property type="protein sequence ID" value="MDA3624623.1"/>
    <property type="molecule type" value="Genomic_DNA"/>
</dbReference>
<organism evidence="2 3">
    <name type="scientific">Saccharopolyspora oryzae</name>
    <dbReference type="NCBI Taxonomy" id="2997343"/>
    <lineage>
        <taxon>Bacteria</taxon>
        <taxon>Bacillati</taxon>
        <taxon>Actinomycetota</taxon>
        <taxon>Actinomycetes</taxon>
        <taxon>Pseudonocardiales</taxon>
        <taxon>Pseudonocardiaceae</taxon>
        <taxon>Saccharopolyspora</taxon>
    </lineage>
</organism>
<protein>
    <submittedName>
        <fullName evidence="2">Gfo/Idh/MocA family oxidoreductase</fullName>
    </submittedName>
</protein>
<dbReference type="PANTHER" id="PTHR43377:SF1">
    <property type="entry name" value="BILIVERDIN REDUCTASE A"/>
    <property type="match status" value="1"/>
</dbReference>
<comment type="caution">
    <text evidence="2">The sequence shown here is derived from an EMBL/GenBank/DDBJ whole genome shotgun (WGS) entry which is preliminary data.</text>
</comment>
<dbReference type="SUPFAM" id="SSF51735">
    <property type="entry name" value="NAD(P)-binding Rossmann-fold domains"/>
    <property type="match status" value="1"/>
</dbReference>
<gene>
    <name evidence="2" type="ORF">OU415_04175</name>
</gene>
<dbReference type="InterPro" id="IPR036291">
    <property type="entry name" value="NAD(P)-bd_dom_sf"/>
</dbReference>
<dbReference type="PANTHER" id="PTHR43377">
    <property type="entry name" value="BILIVERDIN REDUCTASE A"/>
    <property type="match status" value="1"/>
</dbReference>
<reference evidence="2 3" key="1">
    <citation type="submission" date="2022-11" db="EMBL/GenBank/DDBJ databases">
        <title>Draft genome sequence of Saccharopolyspora sp. WRP15-2 isolated from rhizosphere soils of wild rice in Thailand.</title>
        <authorList>
            <person name="Duangmal K."/>
            <person name="Kammanee S."/>
            <person name="Muangham S."/>
        </authorList>
    </citation>
    <scope>NUCLEOTIDE SEQUENCE [LARGE SCALE GENOMIC DNA]</scope>
    <source>
        <strain evidence="2 3">WRP15-2</strain>
    </source>
</reference>
<dbReference type="Gene3D" id="3.30.360.10">
    <property type="entry name" value="Dihydrodipicolinate Reductase, domain 2"/>
    <property type="match status" value="1"/>
</dbReference>
<evidence type="ECO:0000313" key="2">
    <source>
        <dbReference type="EMBL" id="MDA3624623.1"/>
    </source>
</evidence>
<dbReference type="InterPro" id="IPR051450">
    <property type="entry name" value="Gfo/Idh/MocA_Oxidoreductases"/>
</dbReference>
<accession>A0ABT4USE2</accession>
<dbReference type="Pfam" id="PF01408">
    <property type="entry name" value="GFO_IDH_MocA"/>
    <property type="match status" value="1"/>
</dbReference>
<name>A0ABT4USE2_9PSEU</name>
<proteinExistence type="predicted"/>
<keyword evidence="3" id="KW-1185">Reference proteome</keyword>
<evidence type="ECO:0000259" key="1">
    <source>
        <dbReference type="Pfam" id="PF01408"/>
    </source>
</evidence>